<dbReference type="RefSeq" id="WP_281535031.1">
    <property type="nucleotide sequence ID" value="NZ_CP075584.1"/>
</dbReference>
<feature type="compositionally biased region" description="Low complexity" evidence="1">
    <location>
        <begin position="106"/>
        <end position="117"/>
    </location>
</feature>
<dbReference type="Proteomes" id="UP001212421">
    <property type="component" value="Chromosome"/>
</dbReference>
<accession>A0ABY7NDM3</accession>
<keyword evidence="3" id="KW-1185">Reference proteome</keyword>
<reference evidence="2 3" key="1">
    <citation type="submission" date="2021-05" db="EMBL/GenBank/DDBJ databases">
        <authorList>
            <person name="Kumar R."/>
            <person name="Kumar A."/>
            <person name="Mukhia S."/>
        </authorList>
    </citation>
    <scope>NUCLEOTIDE SEQUENCE [LARGE SCALE GENOMIC DNA]</scope>
    <source>
        <strain evidence="2 3">ERMR7:08</strain>
    </source>
</reference>
<gene>
    <name evidence="2" type="ORF">KIV56_02365</name>
</gene>
<dbReference type="InterPro" id="IPR021449">
    <property type="entry name" value="DUF3099"/>
</dbReference>
<name>A0ABY7NDM3_9MICO</name>
<feature type="region of interest" description="Disordered" evidence="1">
    <location>
        <begin position="88"/>
        <end position="129"/>
    </location>
</feature>
<evidence type="ECO:0000313" key="2">
    <source>
        <dbReference type="EMBL" id="WBM80379.1"/>
    </source>
</evidence>
<evidence type="ECO:0000313" key="3">
    <source>
        <dbReference type="Proteomes" id="UP001212421"/>
    </source>
</evidence>
<protein>
    <submittedName>
        <fullName evidence="2">DUF3099 domain-containing protein</fullName>
    </submittedName>
</protein>
<organism evidence="2 3">
    <name type="scientific">Cryobacterium breve</name>
    <dbReference type="NCBI Taxonomy" id="1259258"/>
    <lineage>
        <taxon>Bacteria</taxon>
        <taxon>Bacillati</taxon>
        <taxon>Actinomycetota</taxon>
        <taxon>Actinomycetes</taxon>
        <taxon>Micrococcales</taxon>
        <taxon>Microbacteriaceae</taxon>
        <taxon>Cryobacterium</taxon>
    </lineage>
</organism>
<dbReference type="EMBL" id="CP075584">
    <property type="protein sequence ID" value="WBM80379.1"/>
    <property type="molecule type" value="Genomic_DNA"/>
</dbReference>
<evidence type="ECO:0000256" key="1">
    <source>
        <dbReference type="SAM" id="MobiDB-lite"/>
    </source>
</evidence>
<proteinExistence type="predicted"/>
<sequence>MKQQSITSLPPSPEAERHARMIKYSVTMGIRMVCIVLMLFVHGWWLLVCAAGAIVLPYFAMIIANVHGTGEASTVVRPGAVQLYRGQSESYRGPASEAHASAEPGSTEATSAESNSARPDGSRGPAEAA</sequence>
<dbReference type="Pfam" id="PF11298">
    <property type="entry name" value="DUF3099"/>
    <property type="match status" value="1"/>
</dbReference>